<keyword evidence="3" id="KW-0472">Membrane</keyword>
<evidence type="ECO:0000256" key="2">
    <source>
        <dbReference type="SAM" id="MobiDB-lite"/>
    </source>
</evidence>
<dbReference type="Proteomes" id="UP000054495">
    <property type="component" value="Unassembled WGS sequence"/>
</dbReference>
<keyword evidence="3" id="KW-1133">Transmembrane helix</keyword>
<keyword evidence="5" id="KW-1185">Reference proteome</keyword>
<sequence>MKNKKEQDFKRWKQVIAEIRQEGKRIRQKQKANDSLNKRLTIFRNEMRKHRFGQHAMKMQKINVFGDEDDEVQMEKLMESAHYEGKQVDDQEKLMMGPVELIRDGILCYYYTSTGVFASNMFAAVKIGMAMSGKNVSNFDEKNVKMVSPRFLSVLPDEEEDETDDLFTSKSTRRRDDPFHGPKGEQLWFSKENVTELFGEQERTKVELFEQLQKTFSKEQLLLMNRTGYFVMNDKQLDMVYGTSSPFHDPETRRRLSNVSEVDMPAAINNMVRGLAAETIEFKAQRRRSIVLSPLVLGSIILEPAVASQPVILSPVLLTPLVLSPAIFGAVILSPWVFVPVILAPRLLSPVILSPVMFSPIVLSPLAFDPLILCPGVGAPFILSPLVLSPFILSPVAINPLILSPFALTPFIGIPHTLSPLILSPFFLSPIVYSPPFISAFVLSPHALSPIIESNGKHFTSILSPSWLS</sequence>
<feature type="transmembrane region" description="Helical" evidence="3">
    <location>
        <begin position="351"/>
        <end position="368"/>
    </location>
</feature>
<dbReference type="PANTHER" id="PTHR21523">
    <property type="match status" value="1"/>
</dbReference>
<evidence type="ECO:0000313" key="5">
    <source>
        <dbReference type="Proteomes" id="UP000054495"/>
    </source>
</evidence>
<organism evidence="4 5">
    <name type="scientific">Ancylostoma ceylanicum</name>
    <dbReference type="NCBI Taxonomy" id="53326"/>
    <lineage>
        <taxon>Eukaryota</taxon>
        <taxon>Metazoa</taxon>
        <taxon>Ecdysozoa</taxon>
        <taxon>Nematoda</taxon>
        <taxon>Chromadorea</taxon>
        <taxon>Rhabditida</taxon>
        <taxon>Rhabditina</taxon>
        <taxon>Rhabditomorpha</taxon>
        <taxon>Strongyloidea</taxon>
        <taxon>Ancylostomatidae</taxon>
        <taxon>Ancylostomatinae</taxon>
        <taxon>Ancylostoma</taxon>
    </lineage>
</organism>
<feature type="transmembrane region" description="Helical" evidence="3">
    <location>
        <begin position="290"/>
        <end position="312"/>
    </location>
</feature>
<feature type="compositionally biased region" description="Basic and acidic residues" evidence="2">
    <location>
        <begin position="174"/>
        <end position="183"/>
    </location>
</feature>
<name>A0A0D6M1P8_9BILA</name>
<evidence type="ECO:0000256" key="3">
    <source>
        <dbReference type="SAM" id="Phobius"/>
    </source>
</evidence>
<dbReference type="PANTHER" id="PTHR21523:SF37">
    <property type="entry name" value="MLT-TEN (MLT-10) RELATED"/>
    <property type="match status" value="1"/>
</dbReference>
<reference evidence="4 5" key="1">
    <citation type="submission" date="2013-05" db="EMBL/GenBank/DDBJ databases">
        <title>Draft genome of the parasitic nematode Anyclostoma ceylanicum.</title>
        <authorList>
            <person name="Mitreva M."/>
        </authorList>
    </citation>
    <scope>NUCLEOTIDE SEQUENCE [LARGE SCALE GENOMIC DNA]</scope>
</reference>
<gene>
    <name evidence="4" type="ORF">ANCCEY_04623</name>
</gene>
<dbReference type="EMBL" id="KE124870">
    <property type="protein sequence ID" value="EPB76261.1"/>
    <property type="molecule type" value="Genomic_DNA"/>
</dbReference>
<feature type="region of interest" description="Disordered" evidence="2">
    <location>
        <begin position="157"/>
        <end position="183"/>
    </location>
</feature>
<dbReference type="InterPro" id="IPR006954">
    <property type="entry name" value="Mlt-10-like"/>
</dbReference>
<evidence type="ECO:0000313" key="4">
    <source>
        <dbReference type="EMBL" id="EPB76261.1"/>
    </source>
</evidence>
<dbReference type="AlphaFoldDB" id="A0A0D6M1P8"/>
<accession>A0A0D6M1P8</accession>
<keyword evidence="3" id="KW-0812">Transmembrane</keyword>
<proteinExistence type="predicted"/>
<evidence type="ECO:0000256" key="1">
    <source>
        <dbReference type="SAM" id="Coils"/>
    </source>
</evidence>
<protein>
    <submittedName>
        <fullName evidence="4">Uncharacterized protein</fullName>
    </submittedName>
</protein>
<feature type="transmembrane region" description="Helical" evidence="3">
    <location>
        <begin position="318"/>
        <end position="339"/>
    </location>
</feature>
<dbReference type="Pfam" id="PF04870">
    <property type="entry name" value="Moulting_cycle"/>
    <property type="match status" value="2"/>
</dbReference>
<feature type="transmembrane region" description="Helical" evidence="3">
    <location>
        <begin position="421"/>
        <end position="443"/>
    </location>
</feature>
<feature type="transmembrane region" description="Helical" evidence="3">
    <location>
        <begin position="388"/>
        <end position="409"/>
    </location>
</feature>
<feature type="coiled-coil region" evidence="1">
    <location>
        <begin position="2"/>
        <end position="46"/>
    </location>
</feature>
<keyword evidence="1" id="KW-0175">Coiled coil</keyword>